<dbReference type="OrthoDB" id="8194935at2759"/>
<evidence type="ECO:0000313" key="3">
    <source>
        <dbReference type="Proteomes" id="UP000299102"/>
    </source>
</evidence>
<evidence type="ECO:0008006" key="4">
    <source>
        <dbReference type="Google" id="ProtNLM"/>
    </source>
</evidence>
<feature type="signal peptide" evidence="1">
    <location>
        <begin position="1"/>
        <end position="19"/>
    </location>
</feature>
<accession>A0A4C2AFX6</accession>
<dbReference type="GO" id="GO:0003676">
    <property type="term" value="F:nucleic acid binding"/>
    <property type="evidence" value="ECO:0007669"/>
    <property type="project" value="InterPro"/>
</dbReference>
<dbReference type="EMBL" id="BGZK01002978">
    <property type="protein sequence ID" value="GBP97647.1"/>
    <property type="molecule type" value="Genomic_DNA"/>
</dbReference>
<gene>
    <name evidence="2" type="ORF">EVAR_100315_1</name>
</gene>
<dbReference type="STRING" id="151549.A0A4C2AFX6"/>
<proteinExistence type="predicted"/>
<dbReference type="AlphaFoldDB" id="A0A4C2AFX6"/>
<sequence length="170" mass="18650">MACVAHEILLSTAIVTVSAVSDKVDLCHGEEALEIYCDNGTNFIGANLAIRDLAYVSDLVNEGIKFHHSSAYSLHFGGLYVSAVKSAKFHMKRVLGNTHLIYEKLSTLLVQIEAILNSRPLVFMSPDPNDLSPLTSGHYLTGRPLISLPSPELQDFNPSRLHGYAWIEQG</sequence>
<comment type="caution">
    <text evidence="2">The sequence shown here is derived from an EMBL/GenBank/DDBJ whole genome shotgun (WGS) entry which is preliminary data.</text>
</comment>
<feature type="chain" id="PRO_5020026757" description="Integrase catalytic domain-containing protein" evidence="1">
    <location>
        <begin position="20"/>
        <end position="170"/>
    </location>
</feature>
<dbReference type="PANTHER" id="PTHR47331">
    <property type="entry name" value="PHD-TYPE DOMAIN-CONTAINING PROTEIN"/>
    <property type="match status" value="1"/>
</dbReference>
<evidence type="ECO:0000256" key="1">
    <source>
        <dbReference type="SAM" id="SignalP"/>
    </source>
</evidence>
<dbReference type="Proteomes" id="UP000299102">
    <property type="component" value="Unassembled WGS sequence"/>
</dbReference>
<keyword evidence="3" id="KW-1185">Reference proteome</keyword>
<keyword evidence="1" id="KW-0732">Signal</keyword>
<protein>
    <recommendedName>
        <fullName evidence="4">Integrase catalytic domain-containing protein</fullName>
    </recommendedName>
</protein>
<dbReference type="InterPro" id="IPR036397">
    <property type="entry name" value="RNaseH_sf"/>
</dbReference>
<organism evidence="2 3">
    <name type="scientific">Eumeta variegata</name>
    <name type="common">Bagworm moth</name>
    <name type="synonym">Eumeta japonica</name>
    <dbReference type="NCBI Taxonomy" id="151549"/>
    <lineage>
        <taxon>Eukaryota</taxon>
        <taxon>Metazoa</taxon>
        <taxon>Ecdysozoa</taxon>
        <taxon>Arthropoda</taxon>
        <taxon>Hexapoda</taxon>
        <taxon>Insecta</taxon>
        <taxon>Pterygota</taxon>
        <taxon>Neoptera</taxon>
        <taxon>Endopterygota</taxon>
        <taxon>Lepidoptera</taxon>
        <taxon>Glossata</taxon>
        <taxon>Ditrysia</taxon>
        <taxon>Tineoidea</taxon>
        <taxon>Psychidae</taxon>
        <taxon>Oiketicinae</taxon>
        <taxon>Eumeta</taxon>
    </lineage>
</organism>
<dbReference type="Gene3D" id="3.30.420.10">
    <property type="entry name" value="Ribonuclease H-like superfamily/Ribonuclease H"/>
    <property type="match status" value="1"/>
</dbReference>
<evidence type="ECO:0000313" key="2">
    <source>
        <dbReference type="EMBL" id="GBP97647.1"/>
    </source>
</evidence>
<reference evidence="2 3" key="1">
    <citation type="journal article" date="2019" name="Commun. Biol.">
        <title>The bagworm genome reveals a unique fibroin gene that provides high tensile strength.</title>
        <authorList>
            <person name="Kono N."/>
            <person name="Nakamura H."/>
            <person name="Ohtoshi R."/>
            <person name="Tomita M."/>
            <person name="Numata K."/>
            <person name="Arakawa K."/>
        </authorList>
    </citation>
    <scope>NUCLEOTIDE SEQUENCE [LARGE SCALE GENOMIC DNA]</scope>
</reference>
<name>A0A4C2AFX6_EUMVA</name>